<sequence>MKHRTCDVEGCTGRHVAKGYCGTHYTRWRRTGSPFGVRQARIPNERIRHLRALVGLPEDGPTDEMRRRWIAEEAADAHSAVAS</sequence>
<dbReference type="Proteomes" id="UP000373149">
    <property type="component" value="Unassembled WGS sequence"/>
</dbReference>
<dbReference type="RefSeq" id="WP_152870915.1">
    <property type="nucleotide sequence ID" value="NZ_VMNX01000509.1"/>
</dbReference>
<comment type="caution">
    <text evidence="1">The sequence shown here is derived from an EMBL/GenBank/DDBJ whole genome shotgun (WGS) entry which is preliminary data.</text>
</comment>
<keyword evidence="2" id="KW-1185">Reference proteome</keyword>
<gene>
    <name evidence="1" type="ORF">FPZ41_46450</name>
</gene>
<protein>
    <submittedName>
        <fullName evidence="1">Uncharacterized protein</fullName>
    </submittedName>
</protein>
<evidence type="ECO:0000313" key="1">
    <source>
        <dbReference type="EMBL" id="MPY55583.1"/>
    </source>
</evidence>
<reference evidence="1 2" key="1">
    <citation type="submission" date="2019-09" db="EMBL/GenBank/DDBJ databases">
        <authorList>
            <person name="Duangmal K."/>
            <person name="Teo W.F.A."/>
            <person name="Lipun K."/>
        </authorList>
    </citation>
    <scope>NUCLEOTIDE SEQUENCE [LARGE SCALE GENOMIC DNA]</scope>
    <source>
        <strain evidence="1 2">K1PN6</strain>
    </source>
</reference>
<organism evidence="1 2">
    <name type="scientific">Streptomyces acidicola</name>
    <dbReference type="NCBI Taxonomy" id="2596892"/>
    <lineage>
        <taxon>Bacteria</taxon>
        <taxon>Bacillati</taxon>
        <taxon>Actinomycetota</taxon>
        <taxon>Actinomycetes</taxon>
        <taxon>Kitasatosporales</taxon>
        <taxon>Streptomycetaceae</taxon>
        <taxon>Streptomyces</taxon>
    </lineage>
</organism>
<proteinExistence type="predicted"/>
<accession>A0A5N8X7Y5</accession>
<name>A0A5N8X7Y5_9ACTN</name>
<evidence type="ECO:0000313" key="2">
    <source>
        <dbReference type="Proteomes" id="UP000373149"/>
    </source>
</evidence>
<dbReference type="AlphaFoldDB" id="A0A5N8X7Y5"/>
<dbReference type="EMBL" id="VMNX01000509">
    <property type="protein sequence ID" value="MPY55583.1"/>
    <property type="molecule type" value="Genomic_DNA"/>
</dbReference>